<protein>
    <submittedName>
        <fullName evidence="1">Uncharacterized protein</fullName>
    </submittedName>
</protein>
<reference evidence="1" key="1">
    <citation type="journal article" date="2014" name="Front. Microbiol.">
        <title>High frequency of phylogenetically diverse reductive dehalogenase-homologous genes in deep subseafloor sedimentary metagenomes.</title>
        <authorList>
            <person name="Kawai M."/>
            <person name="Futagami T."/>
            <person name="Toyoda A."/>
            <person name="Takaki Y."/>
            <person name="Nishi S."/>
            <person name="Hori S."/>
            <person name="Arai W."/>
            <person name="Tsubouchi T."/>
            <person name="Morono Y."/>
            <person name="Uchiyama I."/>
            <person name="Ito T."/>
            <person name="Fujiyama A."/>
            <person name="Inagaki F."/>
            <person name="Takami H."/>
        </authorList>
    </citation>
    <scope>NUCLEOTIDE SEQUENCE</scope>
    <source>
        <strain evidence="1">Expedition CK06-06</strain>
    </source>
</reference>
<proteinExistence type="predicted"/>
<evidence type="ECO:0000313" key="1">
    <source>
        <dbReference type="EMBL" id="GAH17032.1"/>
    </source>
</evidence>
<dbReference type="AlphaFoldDB" id="X1D9X7"/>
<name>X1D9X7_9ZZZZ</name>
<feature type="non-terminal residue" evidence="1">
    <location>
        <position position="1"/>
    </location>
</feature>
<comment type="caution">
    <text evidence="1">The sequence shown here is derived from an EMBL/GenBank/DDBJ whole genome shotgun (WGS) entry which is preliminary data.</text>
</comment>
<organism evidence="1">
    <name type="scientific">marine sediment metagenome</name>
    <dbReference type="NCBI Taxonomy" id="412755"/>
    <lineage>
        <taxon>unclassified sequences</taxon>
        <taxon>metagenomes</taxon>
        <taxon>ecological metagenomes</taxon>
    </lineage>
</organism>
<dbReference type="EMBL" id="BART01030417">
    <property type="protein sequence ID" value="GAH17032.1"/>
    <property type="molecule type" value="Genomic_DNA"/>
</dbReference>
<gene>
    <name evidence="1" type="ORF">S01H4_53120</name>
</gene>
<accession>X1D9X7</accession>
<sequence>SILGGLCAAALECDAVALVLEALGGDQTLDLGGLGVGLCALLLGLDLAADDELTDLHRLSTFIPQTQPPTDR</sequence>